<feature type="domain" description="GGDEF" evidence="5">
    <location>
        <begin position="299"/>
        <end position="431"/>
    </location>
</feature>
<dbReference type="EMBL" id="JBHSNM010000001">
    <property type="protein sequence ID" value="MFC5568736.1"/>
    <property type="molecule type" value="Genomic_DNA"/>
</dbReference>
<keyword evidence="7" id="KW-1185">Reference proteome</keyword>
<dbReference type="Pfam" id="PF00072">
    <property type="entry name" value="Response_reg"/>
    <property type="match status" value="1"/>
</dbReference>
<evidence type="ECO:0000313" key="6">
    <source>
        <dbReference type="EMBL" id="MFC5568736.1"/>
    </source>
</evidence>
<evidence type="ECO:0000259" key="4">
    <source>
        <dbReference type="PROSITE" id="PS50110"/>
    </source>
</evidence>
<organism evidence="6 7">
    <name type="scientific">Lysobacter yangpyeongensis</name>
    <dbReference type="NCBI Taxonomy" id="346182"/>
    <lineage>
        <taxon>Bacteria</taxon>
        <taxon>Pseudomonadati</taxon>
        <taxon>Pseudomonadota</taxon>
        <taxon>Gammaproteobacteria</taxon>
        <taxon>Lysobacterales</taxon>
        <taxon>Lysobacteraceae</taxon>
        <taxon>Lysobacter</taxon>
    </lineage>
</organism>
<dbReference type="CDD" id="cd01949">
    <property type="entry name" value="GGDEF"/>
    <property type="match status" value="1"/>
</dbReference>
<dbReference type="EC" id="2.7.7.65" evidence="1"/>
<dbReference type="InterPro" id="IPR000160">
    <property type="entry name" value="GGDEF_dom"/>
</dbReference>
<keyword evidence="6" id="KW-0808">Transferase</keyword>
<gene>
    <name evidence="6" type="ORF">ACFPN1_01490</name>
</gene>
<dbReference type="InterPro" id="IPR043128">
    <property type="entry name" value="Rev_trsase/Diguanyl_cyclase"/>
</dbReference>
<keyword evidence="3" id="KW-0597">Phosphoprotein</keyword>
<dbReference type="SUPFAM" id="SSF52172">
    <property type="entry name" value="CheY-like"/>
    <property type="match status" value="2"/>
</dbReference>
<dbReference type="NCBIfam" id="TIGR00254">
    <property type="entry name" value="GGDEF"/>
    <property type="match status" value="1"/>
</dbReference>
<evidence type="ECO:0000259" key="5">
    <source>
        <dbReference type="PROSITE" id="PS50887"/>
    </source>
</evidence>
<comment type="caution">
    <text evidence="6">The sequence shown here is derived from an EMBL/GenBank/DDBJ whole genome shotgun (WGS) entry which is preliminary data.</text>
</comment>
<dbReference type="InterPro" id="IPR001789">
    <property type="entry name" value="Sig_transdc_resp-reg_receiver"/>
</dbReference>
<evidence type="ECO:0000256" key="1">
    <source>
        <dbReference type="ARBA" id="ARBA00012528"/>
    </source>
</evidence>
<name>A0ABW0SJB1_9GAMM</name>
<proteinExistence type="predicted"/>
<accession>A0ABW0SJB1</accession>
<evidence type="ECO:0000256" key="2">
    <source>
        <dbReference type="ARBA" id="ARBA00034247"/>
    </source>
</evidence>
<dbReference type="PROSITE" id="PS50887">
    <property type="entry name" value="GGDEF"/>
    <property type="match status" value="1"/>
</dbReference>
<dbReference type="PANTHER" id="PTHR45138:SF9">
    <property type="entry name" value="DIGUANYLATE CYCLASE DGCM-RELATED"/>
    <property type="match status" value="1"/>
</dbReference>
<evidence type="ECO:0000313" key="7">
    <source>
        <dbReference type="Proteomes" id="UP001596036"/>
    </source>
</evidence>
<protein>
    <recommendedName>
        <fullName evidence="1">diguanylate cyclase</fullName>
        <ecNumber evidence="1">2.7.7.65</ecNumber>
    </recommendedName>
</protein>
<dbReference type="Gene3D" id="3.40.50.2300">
    <property type="match status" value="2"/>
</dbReference>
<dbReference type="RefSeq" id="WP_386752381.1">
    <property type="nucleotide sequence ID" value="NZ_JBHSNM010000001.1"/>
</dbReference>
<dbReference type="PROSITE" id="PS50110">
    <property type="entry name" value="RESPONSE_REGULATORY"/>
    <property type="match status" value="2"/>
</dbReference>
<feature type="domain" description="Response regulatory" evidence="4">
    <location>
        <begin position="141"/>
        <end position="258"/>
    </location>
</feature>
<comment type="catalytic activity">
    <reaction evidence="2">
        <text>2 GTP = 3',3'-c-di-GMP + 2 diphosphate</text>
        <dbReference type="Rhea" id="RHEA:24898"/>
        <dbReference type="ChEBI" id="CHEBI:33019"/>
        <dbReference type="ChEBI" id="CHEBI:37565"/>
        <dbReference type="ChEBI" id="CHEBI:58805"/>
        <dbReference type="EC" id="2.7.7.65"/>
    </reaction>
</comment>
<dbReference type="SUPFAM" id="SSF55073">
    <property type="entry name" value="Nucleotide cyclase"/>
    <property type="match status" value="1"/>
</dbReference>
<dbReference type="Proteomes" id="UP001596036">
    <property type="component" value="Unassembled WGS sequence"/>
</dbReference>
<reference evidence="7" key="1">
    <citation type="journal article" date="2019" name="Int. J. Syst. Evol. Microbiol.">
        <title>The Global Catalogue of Microorganisms (GCM) 10K type strain sequencing project: providing services to taxonomists for standard genome sequencing and annotation.</title>
        <authorList>
            <consortium name="The Broad Institute Genomics Platform"/>
            <consortium name="The Broad Institute Genome Sequencing Center for Infectious Disease"/>
            <person name="Wu L."/>
            <person name="Ma J."/>
        </authorList>
    </citation>
    <scope>NUCLEOTIDE SEQUENCE [LARGE SCALE GENOMIC DNA]</scope>
    <source>
        <strain evidence="7">KACC 11407</strain>
    </source>
</reference>
<dbReference type="Pfam" id="PF00990">
    <property type="entry name" value="GGDEF"/>
    <property type="match status" value="1"/>
</dbReference>
<dbReference type="SMART" id="SM00267">
    <property type="entry name" value="GGDEF"/>
    <property type="match status" value="1"/>
</dbReference>
<evidence type="ECO:0000256" key="3">
    <source>
        <dbReference type="PROSITE-ProRule" id="PRU00169"/>
    </source>
</evidence>
<dbReference type="PANTHER" id="PTHR45138">
    <property type="entry name" value="REGULATORY COMPONENTS OF SENSORY TRANSDUCTION SYSTEM"/>
    <property type="match status" value="1"/>
</dbReference>
<sequence length="440" mass="46845">MQPLFRTPAAVPDGHPGDAILLVDNSRSFAAMLSASIGERLGLPVTVVASLAEARQALAGSDRHFLVFTGLVLADADADAILGFFVSTGLPLVVVSGAYDDAIRQKLQAQPIVDCVLKDTPGSIDYLVWLAQRLERNRRIGALVVDDSPAARALASSRLRLYGFQVAEAANGADALLAIAADPGIRLVITDYEMPGMHGIELIRHLRRTHARDRLAIIGVSGSGTAPLVAQFLKHGANDFLHKPWSGEEFFCRVSQNVDNLDLIGTLQDLATRDFLTGLPNRRHFFDLGAKMFEGARARGLSVAMIDIDHFKHINDSHGHDAGDLAIKAVANAVAQHARGQDLPARFGGEEFVLLAPGLRGDAAAAYFESLRAGIEAMSVPLGDGRSVRLTVSIGVCPDVGGGLSAMLAEADRQLYVAKASGRNRVKQAAETSAREPSMA</sequence>
<feature type="modified residue" description="4-aspartylphosphate" evidence="3">
    <location>
        <position position="191"/>
    </location>
</feature>
<dbReference type="InterPro" id="IPR029787">
    <property type="entry name" value="Nucleotide_cyclase"/>
</dbReference>
<comment type="caution">
    <text evidence="3">Lacks conserved residue(s) required for the propagation of feature annotation.</text>
</comment>
<keyword evidence="6" id="KW-0548">Nucleotidyltransferase</keyword>
<dbReference type="GO" id="GO:0052621">
    <property type="term" value="F:diguanylate cyclase activity"/>
    <property type="evidence" value="ECO:0007669"/>
    <property type="project" value="UniProtKB-EC"/>
</dbReference>
<dbReference type="InterPro" id="IPR011006">
    <property type="entry name" value="CheY-like_superfamily"/>
</dbReference>
<feature type="domain" description="Response regulatory" evidence="4">
    <location>
        <begin position="19"/>
        <end position="133"/>
    </location>
</feature>
<dbReference type="InterPro" id="IPR050469">
    <property type="entry name" value="Diguanylate_Cyclase"/>
</dbReference>
<dbReference type="SMART" id="SM00448">
    <property type="entry name" value="REC"/>
    <property type="match status" value="2"/>
</dbReference>
<dbReference type="Gene3D" id="3.30.70.270">
    <property type="match status" value="1"/>
</dbReference>